<dbReference type="GO" id="GO:0012505">
    <property type="term" value="C:endomembrane system"/>
    <property type="evidence" value="ECO:0007669"/>
    <property type="project" value="UniProtKB-SubCell"/>
</dbReference>
<feature type="disulfide bond" evidence="10">
    <location>
        <begin position="98"/>
        <end position="107"/>
    </location>
</feature>
<keyword evidence="10" id="KW-1015">Disulfide bond</keyword>
<dbReference type="InterPro" id="IPR013783">
    <property type="entry name" value="Ig-like_fold"/>
</dbReference>
<dbReference type="GO" id="GO:0005524">
    <property type="term" value="F:ATP binding"/>
    <property type="evidence" value="ECO:0007669"/>
    <property type="project" value="UniProtKB-KW"/>
</dbReference>
<evidence type="ECO:0000256" key="8">
    <source>
        <dbReference type="ARBA" id="ARBA00023137"/>
    </source>
</evidence>
<organism evidence="16 17">
    <name type="scientific">Dreissena polymorpha</name>
    <name type="common">Zebra mussel</name>
    <name type="synonym">Mytilus polymorpha</name>
    <dbReference type="NCBI Taxonomy" id="45954"/>
    <lineage>
        <taxon>Eukaryota</taxon>
        <taxon>Metazoa</taxon>
        <taxon>Spiralia</taxon>
        <taxon>Lophotrochozoa</taxon>
        <taxon>Mollusca</taxon>
        <taxon>Bivalvia</taxon>
        <taxon>Autobranchia</taxon>
        <taxon>Heteroconchia</taxon>
        <taxon>Euheterodonta</taxon>
        <taxon>Imparidentia</taxon>
        <taxon>Neoheterodontei</taxon>
        <taxon>Myida</taxon>
        <taxon>Dreissenoidea</taxon>
        <taxon>Dreissenidae</taxon>
        <taxon>Dreissena</taxon>
    </lineage>
</organism>
<keyword evidence="5" id="KW-0418">Kinase</keyword>
<proteinExistence type="predicted"/>
<dbReference type="SUPFAM" id="SSF49265">
    <property type="entry name" value="Fibronectin type III"/>
    <property type="match status" value="1"/>
</dbReference>
<evidence type="ECO:0000313" key="17">
    <source>
        <dbReference type="Proteomes" id="UP000828390"/>
    </source>
</evidence>
<evidence type="ECO:0000256" key="6">
    <source>
        <dbReference type="ARBA" id="ARBA00022840"/>
    </source>
</evidence>
<dbReference type="InterPro" id="IPR036116">
    <property type="entry name" value="FN3_sf"/>
</dbReference>
<dbReference type="InterPro" id="IPR050122">
    <property type="entry name" value="RTK"/>
</dbReference>
<protein>
    <recommendedName>
        <fullName evidence="18">Receptor protein-tyrosine kinase</fullName>
    </recommendedName>
</protein>
<evidence type="ECO:0000256" key="1">
    <source>
        <dbReference type="ARBA" id="ARBA00004167"/>
    </source>
</evidence>
<dbReference type="FunFam" id="1.10.510.10:FF:001512">
    <property type="entry name" value="Receptor tyrosine-protein kinase erbB-2"/>
    <property type="match status" value="1"/>
</dbReference>
<dbReference type="GO" id="GO:0007169">
    <property type="term" value="P:cell surface receptor protein tyrosine kinase signaling pathway"/>
    <property type="evidence" value="ECO:0007669"/>
    <property type="project" value="TreeGrafter"/>
</dbReference>
<evidence type="ECO:0000313" key="16">
    <source>
        <dbReference type="EMBL" id="KAH3835055.1"/>
    </source>
</evidence>
<feature type="disulfide bond" evidence="10">
    <location>
        <begin position="80"/>
        <end position="90"/>
    </location>
</feature>
<feature type="domain" description="Protein kinase" evidence="13">
    <location>
        <begin position="878"/>
        <end position="1167"/>
    </location>
</feature>
<keyword evidence="12" id="KW-0732">Signal</keyword>
<evidence type="ECO:0000256" key="4">
    <source>
        <dbReference type="ARBA" id="ARBA00022741"/>
    </source>
</evidence>
<dbReference type="SUPFAM" id="SSF56112">
    <property type="entry name" value="Protein kinase-like (PK-like)"/>
    <property type="match status" value="1"/>
</dbReference>
<dbReference type="GO" id="GO:0005886">
    <property type="term" value="C:plasma membrane"/>
    <property type="evidence" value="ECO:0007669"/>
    <property type="project" value="TreeGrafter"/>
</dbReference>
<sequence length="1179" mass="132643">MTKALVFGGFILLCAWIKGTFSLTGHVCTRSTYYQYRSKTSSGLWGWGRTTVYKLRTIYVQECCFGWGENGRGECAIPICHTPCYNGGTCIAPDTCQCPPSHEGANCALLKCSHLKPCFPGVYSPPDICACYDGWEDQTCLRFSAGKNLPIMPSCAVTLANIRRTDLKELFYFSVPCTNETGSDVIWCNQENFNYARFTMNSLYIPLNAYIPKERYITSSGFGIVRSEADVLHTKVNRNVRGPNRIVALNHTYICNLMSDTSPLNNASCVMTENDYIYSLEHGDEFTVKFRTKSGGYRQLYDINYNSPGALQIFQGNWDEKPVDFKFDFIAPKHCSEQDALMKCAPGQHPIIVDNDITRMAISPRWSGWSDDLSGLAYYYVEVFRLQPNIHNELIEMEPLSPVFSYMEKNTGSLTFPTYTPQSAGMFSILLQTSDKANNSKIARRLVLYDNESSITLTKPGLAYEMPDLERVMAMKEGDGGIYVTSAIKETGYLWQTSQNGTNMTLVFSWVSHFVNKIHDEGKLLNTILPYPTQFQDLEDDGVLRSKKYVALDDNDGSRTRASIANKHGVVKFEVMRVYTDDKQIPASGWTEIPLTEQYTFSEVIADGSHVRLWVRATDIMNNTLADYTEVHIDNSPPRVSNSMIQQNVINGTFVYTTRLTFDASDDGSGVHKIAVDLFVADYANFKRTEIFQANRKNESGACASDPECRCILDTCFRLKQSVDIDNCWFLVPKEYLNSTGGIQVTVYNQALLTQTFNLSISRLSDLRGLEEYSGPTNIRVEENLASGVRLVWDLPDKPSCYGRVDIVLIIYLGGGQTRKILVNSEENSVDVLGLYPDQEYSVSLNLGFDGTELAALPYSFKTAAQENHLDGGIIAGVVSAVLVLVGALLAVFVVLLRRGHMQPVRRRLDAMTVRYRKSRFARPRSSAKPKERSYNNSSRDAFLMKAKINFYSMEVGEHENVISFVGAVIDNTDMGPFILFEYCSKGQLNDHVSTLRSKVTVQVHEQLLRFCLQVARGMGFLAAKKIVHRRLAARNVLLDSNMTAKISGFGPMVGDGREGGNNKKRERISIKWMAPECLKSTKDATEKSDIWCFGVVLWEIFSLGAAPYDDIRGKELPGRLKSGYRLPKPEHSDEKWYAMMTRCWQTDSANRPTFKDILTELDEVFVAAPVDDYYYSVQ</sequence>
<dbReference type="PROSITE" id="PS50011">
    <property type="entry name" value="PROTEIN_KINASE_DOM"/>
    <property type="match status" value="1"/>
</dbReference>
<dbReference type="CDD" id="cd00192">
    <property type="entry name" value="PTKc"/>
    <property type="match status" value="1"/>
</dbReference>
<dbReference type="PANTHER" id="PTHR24416">
    <property type="entry name" value="TYROSINE-PROTEIN KINASE RECEPTOR"/>
    <property type="match status" value="1"/>
</dbReference>
<dbReference type="CDD" id="cd00063">
    <property type="entry name" value="FN3"/>
    <property type="match status" value="1"/>
</dbReference>
<keyword evidence="11" id="KW-1133">Transmembrane helix</keyword>
<evidence type="ECO:0000256" key="2">
    <source>
        <dbReference type="ARBA" id="ARBA00004308"/>
    </source>
</evidence>
<dbReference type="SMART" id="SM00181">
    <property type="entry name" value="EGF"/>
    <property type="match status" value="2"/>
</dbReference>
<reference evidence="16" key="1">
    <citation type="journal article" date="2019" name="bioRxiv">
        <title>The Genome of the Zebra Mussel, Dreissena polymorpha: A Resource for Invasive Species Research.</title>
        <authorList>
            <person name="McCartney M.A."/>
            <person name="Auch B."/>
            <person name="Kono T."/>
            <person name="Mallez S."/>
            <person name="Zhang Y."/>
            <person name="Obille A."/>
            <person name="Becker A."/>
            <person name="Abrahante J.E."/>
            <person name="Garbe J."/>
            <person name="Badalamenti J.P."/>
            <person name="Herman A."/>
            <person name="Mangelson H."/>
            <person name="Liachko I."/>
            <person name="Sullivan S."/>
            <person name="Sone E.D."/>
            <person name="Koren S."/>
            <person name="Silverstein K.A.T."/>
            <person name="Beckman K.B."/>
            <person name="Gohl D.M."/>
        </authorList>
    </citation>
    <scope>NUCLEOTIDE SEQUENCE</scope>
    <source>
        <strain evidence="16">Duluth1</strain>
        <tissue evidence="16">Whole animal</tissue>
    </source>
</reference>
<feature type="transmembrane region" description="Helical" evidence="11">
    <location>
        <begin position="874"/>
        <end position="897"/>
    </location>
</feature>
<gene>
    <name evidence="16" type="ORF">DPMN_108393</name>
</gene>
<evidence type="ECO:0000256" key="10">
    <source>
        <dbReference type="PROSITE-ProRule" id="PRU00076"/>
    </source>
</evidence>
<evidence type="ECO:0000256" key="11">
    <source>
        <dbReference type="SAM" id="Phobius"/>
    </source>
</evidence>
<keyword evidence="7 11" id="KW-0472">Membrane</keyword>
<feature type="domain" description="Fibronectin type-III" evidence="15">
    <location>
        <begin position="775"/>
        <end position="866"/>
    </location>
</feature>
<feature type="chain" id="PRO_5039719176" description="Receptor protein-tyrosine kinase" evidence="12">
    <location>
        <begin position="23"/>
        <end position="1179"/>
    </location>
</feature>
<comment type="subcellular location">
    <subcellularLocation>
        <location evidence="2">Endomembrane system</location>
    </subcellularLocation>
    <subcellularLocation>
        <location evidence="1">Membrane</location>
        <topology evidence="1">Single-pass membrane protein</topology>
    </subcellularLocation>
</comment>
<reference evidence="16" key="2">
    <citation type="submission" date="2020-11" db="EMBL/GenBank/DDBJ databases">
        <authorList>
            <person name="McCartney M.A."/>
            <person name="Auch B."/>
            <person name="Kono T."/>
            <person name="Mallez S."/>
            <person name="Becker A."/>
            <person name="Gohl D.M."/>
            <person name="Silverstein K.A.T."/>
            <person name="Koren S."/>
            <person name="Bechman K.B."/>
            <person name="Herman A."/>
            <person name="Abrahante J.E."/>
            <person name="Garbe J."/>
        </authorList>
    </citation>
    <scope>NUCLEOTIDE SEQUENCE</scope>
    <source>
        <strain evidence="16">Duluth1</strain>
        <tissue evidence="16">Whole animal</tissue>
    </source>
</reference>
<dbReference type="InterPro" id="IPR003961">
    <property type="entry name" value="FN3_dom"/>
</dbReference>
<dbReference type="Proteomes" id="UP000828390">
    <property type="component" value="Unassembled WGS sequence"/>
</dbReference>
<evidence type="ECO:0000259" key="14">
    <source>
        <dbReference type="PROSITE" id="PS50026"/>
    </source>
</evidence>
<dbReference type="CDD" id="cd00054">
    <property type="entry name" value="EGF_CA"/>
    <property type="match status" value="1"/>
</dbReference>
<keyword evidence="17" id="KW-1185">Reference proteome</keyword>
<evidence type="ECO:0000256" key="5">
    <source>
        <dbReference type="ARBA" id="ARBA00022777"/>
    </source>
</evidence>
<dbReference type="PRINTS" id="PR00109">
    <property type="entry name" value="TYRKINASE"/>
</dbReference>
<keyword evidence="10" id="KW-0245">EGF-like domain</keyword>
<evidence type="ECO:0000256" key="12">
    <source>
        <dbReference type="SAM" id="SignalP"/>
    </source>
</evidence>
<dbReference type="Gene3D" id="2.60.40.10">
    <property type="entry name" value="Immunoglobulins"/>
    <property type="match status" value="1"/>
</dbReference>
<feature type="domain" description="EGF-like" evidence="14">
    <location>
        <begin position="76"/>
        <end position="108"/>
    </location>
</feature>
<dbReference type="AlphaFoldDB" id="A0A9D4K8F8"/>
<keyword evidence="11" id="KW-0812">Transmembrane</keyword>
<accession>A0A9D4K8F8</accession>
<keyword evidence="3" id="KW-0808">Transferase</keyword>
<evidence type="ECO:0008006" key="18">
    <source>
        <dbReference type="Google" id="ProtNLM"/>
    </source>
</evidence>
<keyword evidence="4" id="KW-0547">Nucleotide-binding</keyword>
<dbReference type="GO" id="GO:0030182">
    <property type="term" value="P:neuron differentiation"/>
    <property type="evidence" value="ECO:0007669"/>
    <property type="project" value="UniProtKB-ARBA"/>
</dbReference>
<dbReference type="PROSITE" id="PS50026">
    <property type="entry name" value="EGF_3"/>
    <property type="match status" value="1"/>
</dbReference>
<name>A0A9D4K8F8_DREPO</name>
<comment type="caution">
    <text evidence="16">The sequence shown here is derived from an EMBL/GenBank/DDBJ whole genome shotgun (WGS) entry which is preliminary data.</text>
</comment>
<feature type="signal peptide" evidence="12">
    <location>
        <begin position="1"/>
        <end position="22"/>
    </location>
</feature>
<keyword evidence="6" id="KW-0067">ATP-binding</keyword>
<evidence type="ECO:0000256" key="7">
    <source>
        <dbReference type="ARBA" id="ARBA00023136"/>
    </source>
</evidence>
<dbReference type="GO" id="GO:0048468">
    <property type="term" value="P:cell development"/>
    <property type="evidence" value="ECO:0007669"/>
    <property type="project" value="UniProtKB-ARBA"/>
</dbReference>
<dbReference type="Gene3D" id="1.10.510.10">
    <property type="entry name" value="Transferase(Phosphotransferase) domain 1"/>
    <property type="match status" value="1"/>
</dbReference>
<comment type="caution">
    <text evidence="10">Lacks conserved residue(s) required for the propagation of feature annotation.</text>
</comment>
<keyword evidence="9" id="KW-0325">Glycoprotein</keyword>
<dbReference type="InterPro" id="IPR000719">
    <property type="entry name" value="Prot_kinase_dom"/>
</dbReference>
<dbReference type="GO" id="GO:0050793">
    <property type="term" value="P:regulation of developmental process"/>
    <property type="evidence" value="ECO:0007669"/>
    <property type="project" value="UniProtKB-ARBA"/>
</dbReference>
<dbReference type="PROSITE" id="PS50853">
    <property type="entry name" value="FN3"/>
    <property type="match status" value="1"/>
</dbReference>
<keyword evidence="8" id="KW-0829">Tyrosine-protein kinase</keyword>
<dbReference type="GO" id="GO:0004714">
    <property type="term" value="F:transmembrane receptor protein tyrosine kinase activity"/>
    <property type="evidence" value="ECO:0007669"/>
    <property type="project" value="TreeGrafter"/>
</dbReference>
<dbReference type="InterPro" id="IPR011009">
    <property type="entry name" value="Kinase-like_dom_sf"/>
</dbReference>
<evidence type="ECO:0000259" key="13">
    <source>
        <dbReference type="PROSITE" id="PS50011"/>
    </source>
</evidence>
<dbReference type="EMBL" id="JAIWYP010000004">
    <property type="protein sequence ID" value="KAH3835055.1"/>
    <property type="molecule type" value="Genomic_DNA"/>
</dbReference>
<dbReference type="GO" id="GO:0043235">
    <property type="term" value="C:receptor complex"/>
    <property type="evidence" value="ECO:0007669"/>
    <property type="project" value="TreeGrafter"/>
</dbReference>
<dbReference type="PROSITE" id="PS00022">
    <property type="entry name" value="EGF_1"/>
    <property type="match status" value="1"/>
</dbReference>
<evidence type="ECO:0000256" key="9">
    <source>
        <dbReference type="ARBA" id="ARBA00023180"/>
    </source>
</evidence>
<dbReference type="Pfam" id="PF07714">
    <property type="entry name" value="PK_Tyr_Ser-Thr"/>
    <property type="match status" value="1"/>
</dbReference>
<evidence type="ECO:0000256" key="3">
    <source>
        <dbReference type="ARBA" id="ARBA00022679"/>
    </source>
</evidence>
<dbReference type="PANTHER" id="PTHR24416:SF611">
    <property type="entry name" value="TYROSINE-PROTEIN KINASE TRANSMEMBRANE RECEPTOR ROR"/>
    <property type="match status" value="1"/>
</dbReference>
<dbReference type="InterPro" id="IPR000742">
    <property type="entry name" value="EGF"/>
</dbReference>
<evidence type="ECO:0000259" key="15">
    <source>
        <dbReference type="PROSITE" id="PS50853"/>
    </source>
</evidence>
<dbReference type="InterPro" id="IPR001245">
    <property type="entry name" value="Ser-Thr/Tyr_kinase_cat_dom"/>
</dbReference>
<dbReference type="Gene3D" id="2.10.25.10">
    <property type="entry name" value="Laminin"/>
    <property type="match status" value="1"/>
</dbReference>